<dbReference type="PANTHER" id="PTHR43790">
    <property type="entry name" value="CARBOHYDRATE TRANSPORT ATP-BINDING PROTEIN MG119-RELATED"/>
    <property type="match status" value="1"/>
</dbReference>
<protein>
    <submittedName>
        <fullName evidence="10">ABC transporter ATP-binding protein</fullName>
    </submittedName>
</protein>
<sequence>MPYLRLEQITKHFGSFIANDNINLSIEPGTIHAILGENGAGKTTLMNIISGLYQPDTGQIYLQEKPVKITSQSEAIKLGIGMIHQHFMLIPQLTVTENIILGTSNQWQLNLNHKHQEIATLSQTYGLEVEPTAKVGNLPLVMQQRVEILKVLYRKAKLLIFDEPTTVLTPNEVEILFRILRQLAADEHTIIFISHKLDEVMNLCDTVTVLRRGKVIANTATTSTTQRQLAELMVGREVALTLNKSPATLGSLVLSVQNLQVADDRGVTVVSNVSFELRAGEILGIAGVDGNGQRELADAIANLRPIKQGKIAPPLARGDGLPQTEVSMPTPPYEGGARGGGVGGIGYIPEDRQTMGLVLQFNIAQNLILKAFQKFPFCRRFLLQGEVIRSNAKSAMQLFDIRATSEDVQVSQLSGGNQQKVVLARELAGEPALIIAMQPTRGLDVGAIEAVHSRLLAQRDRGAAILYISTELEFVMAMSDRIAVIYKGEFVGVLDAATATVEEVGFLMGGGRK</sequence>
<dbReference type="InterPro" id="IPR017871">
    <property type="entry name" value="ABC_transporter-like_CS"/>
</dbReference>
<name>A0A8J6XIC2_9CYAN</name>
<dbReference type="CDD" id="cd03216">
    <property type="entry name" value="ABC_Carb_Monos_I"/>
    <property type="match status" value="1"/>
</dbReference>
<evidence type="ECO:0000313" key="11">
    <source>
        <dbReference type="Proteomes" id="UP000629098"/>
    </source>
</evidence>
<dbReference type="PROSITE" id="PS00211">
    <property type="entry name" value="ABC_TRANSPORTER_1"/>
    <property type="match status" value="1"/>
</dbReference>
<evidence type="ECO:0000256" key="5">
    <source>
        <dbReference type="ARBA" id="ARBA00022741"/>
    </source>
</evidence>
<keyword evidence="7" id="KW-1278">Translocase</keyword>
<keyword evidence="8" id="KW-0472">Membrane</keyword>
<dbReference type="InterPro" id="IPR003593">
    <property type="entry name" value="AAA+_ATPase"/>
</dbReference>
<evidence type="ECO:0000259" key="9">
    <source>
        <dbReference type="PROSITE" id="PS50893"/>
    </source>
</evidence>
<reference evidence="10" key="1">
    <citation type="submission" date="2020-09" db="EMBL/GenBank/DDBJ databases">
        <title>Iningainema tapete sp. nov. (Scytonemataceae, Cyanobacteria) from greenhouses in central Florida (USA) produces two types of nodularin with biosynthetic potential for microcystin-LR and anabaenopeptins.</title>
        <authorList>
            <person name="Berthold D.E."/>
            <person name="Lefler F.W."/>
            <person name="Huang I.-S."/>
            <person name="Abdulla H."/>
            <person name="Zimba P.V."/>
            <person name="Laughinghouse H.D. IV."/>
        </authorList>
    </citation>
    <scope>NUCLEOTIDE SEQUENCE</scope>
    <source>
        <strain evidence="10">BLCCT55</strain>
    </source>
</reference>
<dbReference type="FunFam" id="3.40.50.300:FF:000127">
    <property type="entry name" value="Ribose import ATP-binding protein RbsA"/>
    <property type="match status" value="1"/>
</dbReference>
<feature type="domain" description="ABC transporter" evidence="9">
    <location>
        <begin position="254"/>
        <end position="512"/>
    </location>
</feature>
<evidence type="ECO:0000256" key="7">
    <source>
        <dbReference type="ARBA" id="ARBA00022967"/>
    </source>
</evidence>
<keyword evidence="6 10" id="KW-0067">ATP-binding</keyword>
<dbReference type="InterPro" id="IPR003439">
    <property type="entry name" value="ABC_transporter-like_ATP-bd"/>
</dbReference>
<dbReference type="GO" id="GO:0005886">
    <property type="term" value="C:plasma membrane"/>
    <property type="evidence" value="ECO:0007669"/>
    <property type="project" value="UniProtKB-SubCell"/>
</dbReference>
<dbReference type="CDD" id="cd03215">
    <property type="entry name" value="ABC_Carb_Monos_II"/>
    <property type="match status" value="1"/>
</dbReference>
<dbReference type="GO" id="GO:0016887">
    <property type="term" value="F:ATP hydrolysis activity"/>
    <property type="evidence" value="ECO:0007669"/>
    <property type="project" value="InterPro"/>
</dbReference>
<evidence type="ECO:0000256" key="3">
    <source>
        <dbReference type="ARBA" id="ARBA00022475"/>
    </source>
</evidence>
<feature type="domain" description="ABC transporter" evidence="9">
    <location>
        <begin position="4"/>
        <end position="237"/>
    </location>
</feature>
<accession>A0A8J6XIC2</accession>
<keyword evidence="5" id="KW-0547">Nucleotide-binding</keyword>
<proteinExistence type="predicted"/>
<evidence type="ECO:0000256" key="1">
    <source>
        <dbReference type="ARBA" id="ARBA00004202"/>
    </source>
</evidence>
<keyword evidence="4" id="KW-0677">Repeat</keyword>
<keyword evidence="11" id="KW-1185">Reference proteome</keyword>
<dbReference type="AlphaFoldDB" id="A0A8J6XIC2"/>
<evidence type="ECO:0000256" key="8">
    <source>
        <dbReference type="ARBA" id="ARBA00023136"/>
    </source>
</evidence>
<dbReference type="GO" id="GO:0005524">
    <property type="term" value="F:ATP binding"/>
    <property type="evidence" value="ECO:0007669"/>
    <property type="project" value="UniProtKB-KW"/>
</dbReference>
<dbReference type="PROSITE" id="PS50893">
    <property type="entry name" value="ABC_TRANSPORTER_2"/>
    <property type="match status" value="2"/>
</dbReference>
<comment type="subcellular location">
    <subcellularLocation>
        <location evidence="1">Cell membrane</location>
        <topology evidence="1">Peripheral membrane protein</topology>
    </subcellularLocation>
</comment>
<dbReference type="InterPro" id="IPR050107">
    <property type="entry name" value="ABC_carbohydrate_import_ATPase"/>
</dbReference>
<dbReference type="PANTHER" id="PTHR43790:SF4">
    <property type="entry name" value="GUANOSINE IMPORT ATP-BINDING PROTEIN NUPO"/>
    <property type="match status" value="1"/>
</dbReference>
<keyword evidence="2" id="KW-0813">Transport</keyword>
<evidence type="ECO:0000256" key="6">
    <source>
        <dbReference type="ARBA" id="ARBA00022840"/>
    </source>
</evidence>
<evidence type="ECO:0000256" key="4">
    <source>
        <dbReference type="ARBA" id="ARBA00022737"/>
    </source>
</evidence>
<evidence type="ECO:0000313" key="10">
    <source>
        <dbReference type="EMBL" id="MBD2771904.1"/>
    </source>
</evidence>
<gene>
    <name evidence="10" type="ORF">ICL16_07295</name>
</gene>
<dbReference type="RefSeq" id="WP_190826191.1">
    <property type="nucleotide sequence ID" value="NZ_CAWPPI010000029.1"/>
</dbReference>
<dbReference type="Pfam" id="PF00005">
    <property type="entry name" value="ABC_tran"/>
    <property type="match status" value="2"/>
</dbReference>
<dbReference type="Gene3D" id="3.40.50.300">
    <property type="entry name" value="P-loop containing nucleotide triphosphate hydrolases"/>
    <property type="match status" value="2"/>
</dbReference>
<dbReference type="SUPFAM" id="SSF52540">
    <property type="entry name" value="P-loop containing nucleoside triphosphate hydrolases"/>
    <property type="match status" value="2"/>
</dbReference>
<dbReference type="EMBL" id="JACXAE010000029">
    <property type="protein sequence ID" value="MBD2771904.1"/>
    <property type="molecule type" value="Genomic_DNA"/>
</dbReference>
<dbReference type="SMART" id="SM00382">
    <property type="entry name" value="AAA"/>
    <property type="match status" value="1"/>
</dbReference>
<dbReference type="InterPro" id="IPR027417">
    <property type="entry name" value="P-loop_NTPase"/>
</dbReference>
<organism evidence="10 11">
    <name type="scientific">Iningainema tapete BLCC-T55</name>
    <dbReference type="NCBI Taxonomy" id="2748662"/>
    <lineage>
        <taxon>Bacteria</taxon>
        <taxon>Bacillati</taxon>
        <taxon>Cyanobacteriota</taxon>
        <taxon>Cyanophyceae</taxon>
        <taxon>Nostocales</taxon>
        <taxon>Scytonemataceae</taxon>
        <taxon>Iningainema tapete</taxon>
    </lineage>
</organism>
<evidence type="ECO:0000256" key="2">
    <source>
        <dbReference type="ARBA" id="ARBA00022448"/>
    </source>
</evidence>
<keyword evidence="3" id="KW-1003">Cell membrane</keyword>
<dbReference type="Proteomes" id="UP000629098">
    <property type="component" value="Unassembled WGS sequence"/>
</dbReference>
<comment type="caution">
    <text evidence="10">The sequence shown here is derived from an EMBL/GenBank/DDBJ whole genome shotgun (WGS) entry which is preliminary data.</text>
</comment>